<keyword evidence="2" id="KW-1003">Cell membrane</keyword>
<dbReference type="PATRIC" id="fig|717774.3.peg.4019"/>
<dbReference type="STRING" id="717774.Marme_3900"/>
<keyword evidence="8" id="KW-1185">Reference proteome</keyword>
<dbReference type="OrthoDB" id="6292618at2"/>
<keyword evidence="4 6" id="KW-1133">Transmembrane helix</keyword>
<dbReference type="eggNOG" id="COG1280">
    <property type="taxonomic scope" value="Bacteria"/>
</dbReference>
<evidence type="ECO:0000256" key="3">
    <source>
        <dbReference type="ARBA" id="ARBA00022692"/>
    </source>
</evidence>
<dbReference type="AlphaFoldDB" id="F2JYI1"/>
<comment type="subcellular location">
    <subcellularLocation>
        <location evidence="1">Cell membrane</location>
        <topology evidence="1">Multi-pass membrane protein</topology>
    </subcellularLocation>
</comment>
<feature type="transmembrane region" description="Helical" evidence="6">
    <location>
        <begin position="136"/>
        <end position="159"/>
    </location>
</feature>
<feature type="transmembrane region" description="Helical" evidence="6">
    <location>
        <begin position="34"/>
        <end position="57"/>
    </location>
</feature>
<dbReference type="HOGENOM" id="CLU_079569_1_2_6"/>
<evidence type="ECO:0000256" key="6">
    <source>
        <dbReference type="SAM" id="Phobius"/>
    </source>
</evidence>
<sequence length="199" mass="21303">MLEIFIFAFGIMYTPGPVNMISLFAGIRGESWRALRFCAGVGSAMAIMFIGIGYAGNTIIPKSVQSVIAILGGLYIAYLGYKVMKASFKSSVAISSDTTNMRFSTGLLMQLSNPKAPVVILPVATVQFPAAHVEGIMIAMMSLALGCLAFGAPTSYLLAGNQLKQAALNPNVMKWVNRVMALLLFYIAIQFISNAITQS</sequence>
<keyword evidence="5 6" id="KW-0472">Membrane</keyword>
<dbReference type="GO" id="GO:0015171">
    <property type="term" value="F:amino acid transmembrane transporter activity"/>
    <property type="evidence" value="ECO:0007669"/>
    <property type="project" value="TreeGrafter"/>
</dbReference>
<proteinExistence type="predicted"/>
<organism evidence="7 8">
    <name type="scientific">Marinomonas mediterranea (strain ATCC 700492 / JCM 21426 / NBRC 103028 / MMB-1)</name>
    <dbReference type="NCBI Taxonomy" id="717774"/>
    <lineage>
        <taxon>Bacteria</taxon>
        <taxon>Pseudomonadati</taxon>
        <taxon>Pseudomonadota</taxon>
        <taxon>Gammaproteobacteria</taxon>
        <taxon>Oceanospirillales</taxon>
        <taxon>Oceanospirillaceae</taxon>
        <taxon>Marinomonas</taxon>
    </lineage>
</organism>
<accession>F2JYI1</accession>
<dbReference type="Pfam" id="PF01810">
    <property type="entry name" value="LysE"/>
    <property type="match status" value="1"/>
</dbReference>
<reference evidence="7 8" key="1">
    <citation type="journal article" date="2012" name="Stand. Genomic Sci.">
        <title>Complete genome sequence of the melanogenic marine bacterium Marinomonas mediterranea type strain (MMB-1(T)).</title>
        <authorList>
            <person name="Lucas-Elio P."/>
            <person name="Goodwin L."/>
            <person name="Woyke T."/>
            <person name="Pitluck S."/>
            <person name="Nolan M."/>
            <person name="Kyrpides N.C."/>
            <person name="Detter J.C."/>
            <person name="Copeland A."/>
            <person name="Teshima H."/>
            <person name="Bruce D."/>
            <person name="Detter C."/>
            <person name="Tapia R."/>
            <person name="Han S."/>
            <person name="Land M.L."/>
            <person name="Ivanova N."/>
            <person name="Mikhailova N."/>
            <person name="Johnston A.W."/>
            <person name="Sanchez-Amat A."/>
        </authorList>
    </citation>
    <scope>NUCLEOTIDE SEQUENCE [LARGE SCALE GENOMIC DNA]</scope>
    <source>
        <strain evidence="8">ATCC 700492 / JCM 21426 / NBRC 103028 / MMB-1</strain>
    </source>
</reference>
<evidence type="ECO:0000256" key="1">
    <source>
        <dbReference type="ARBA" id="ARBA00004651"/>
    </source>
</evidence>
<dbReference type="KEGG" id="mme:Marme_3900"/>
<feature type="transmembrane region" description="Helical" evidence="6">
    <location>
        <begin position="63"/>
        <end position="81"/>
    </location>
</feature>
<name>F2JYI1_MARM1</name>
<feature type="transmembrane region" description="Helical" evidence="6">
    <location>
        <begin position="179"/>
        <end position="197"/>
    </location>
</feature>
<gene>
    <name evidence="7" type="ordered locus">Marme_3900</name>
</gene>
<dbReference type="Proteomes" id="UP000001062">
    <property type="component" value="Chromosome"/>
</dbReference>
<protein>
    <submittedName>
        <fullName evidence="7">Lysine exporter protein (LYSE/YGGA)</fullName>
    </submittedName>
</protein>
<dbReference type="InterPro" id="IPR001123">
    <property type="entry name" value="LeuE-type"/>
</dbReference>
<evidence type="ECO:0000313" key="8">
    <source>
        <dbReference type="Proteomes" id="UP000001062"/>
    </source>
</evidence>
<keyword evidence="3 6" id="KW-0812">Transmembrane</keyword>
<feature type="transmembrane region" description="Helical" evidence="6">
    <location>
        <begin position="6"/>
        <end position="27"/>
    </location>
</feature>
<evidence type="ECO:0000256" key="4">
    <source>
        <dbReference type="ARBA" id="ARBA00022989"/>
    </source>
</evidence>
<dbReference type="PANTHER" id="PTHR30086">
    <property type="entry name" value="ARGININE EXPORTER PROTEIN ARGO"/>
    <property type="match status" value="1"/>
</dbReference>
<evidence type="ECO:0000256" key="5">
    <source>
        <dbReference type="ARBA" id="ARBA00023136"/>
    </source>
</evidence>
<dbReference type="RefSeq" id="WP_013663012.1">
    <property type="nucleotide sequence ID" value="NC_015276.1"/>
</dbReference>
<dbReference type="GO" id="GO:0005886">
    <property type="term" value="C:plasma membrane"/>
    <property type="evidence" value="ECO:0007669"/>
    <property type="project" value="UniProtKB-SubCell"/>
</dbReference>
<evidence type="ECO:0000256" key="2">
    <source>
        <dbReference type="ARBA" id="ARBA00022475"/>
    </source>
</evidence>
<evidence type="ECO:0000313" key="7">
    <source>
        <dbReference type="EMBL" id="ADZ93110.1"/>
    </source>
</evidence>
<dbReference type="PANTHER" id="PTHR30086:SF20">
    <property type="entry name" value="ARGININE EXPORTER PROTEIN ARGO-RELATED"/>
    <property type="match status" value="1"/>
</dbReference>
<dbReference type="EMBL" id="CP002583">
    <property type="protein sequence ID" value="ADZ93110.1"/>
    <property type="molecule type" value="Genomic_DNA"/>
</dbReference>